<dbReference type="Pfam" id="PF03466">
    <property type="entry name" value="LysR_substrate"/>
    <property type="match status" value="1"/>
</dbReference>
<dbReference type="EMBL" id="BJYU01000031">
    <property type="protein sequence ID" value="GEO14862.1"/>
    <property type="molecule type" value="Genomic_DNA"/>
</dbReference>
<sequence>MDVRVRPPRELLDDLLSRHIHIGITGAPVGDSHFEYEELFIEEFRLYAGPMEGEEELDLKDVAAGKASLIVREQDRHSLALAKRLGVEHTAVASGLESVATLLASGGYAAFLPTHYVAGLPRLSAFREVKGATELIYRAPFSVVIERSRSPSPAVALFRKQLLNCHQEASITLACSA</sequence>
<name>A0A512BSG8_9HYPH</name>
<evidence type="ECO:0000313" key="3">
    <source>
        <dbReference type="Proteomes" id="UP000321085"/>
    </source>
</evidence>
<dbReference type="AlphaFoldDB" id="A0A512BSG8"/>
<evidence type="ECO:0000313" key="2">
    <source>
        <dbReference type="EMBL" id="GEO14862.1"/>
    </source>
</evidence>
<organism evidence="2 3">
    <name type="scientific">Microvirga aerophila</name>
    <dbReference type="NCBI Taxonomy" id="670291"/>
    <lineage>
        <taxon>Bacteria</taxon>
        <taxon>Pseudomonadati</taxon>
        <taxon>Pseudomonadota</taxon>
        <taxon>Alphaproteobacteria</taxon>
        <taxon>Hyphomicrobiales</taxon>
        <taxon>Methylobacteriaceae</taxon>
        <taxon>Microvirga</taxon>
    </lineage>
</organism>
<evidence type="ECO:0000259" key="1">
    <source>
        <dbReference type="Pfam" id="PF03466"/>
    </source>
</evidence>
<dbReference type="CDD" id="cd05466">
    <property type="entry name" value="PBP2_LTTR_substrate"/>
    <property type="match status" value="1"/>
</dbReference>
<proteinExistence type="predicted"/>
<keyword evidence="3" id="KW-1185">Reference proteome</keyword>
<dbReference type="SUPFAM" id="SSF53850">
    <property type="entry name" value="Periplasmic binding protein-like II"/>
    <property type="match status" value="1"/>
</dbReference>
<gene>
    <name evidence="2" type="ORF">MAE02_25580</name>
</gene>
<dbReference type="Gene3D" id="3.40.190.290">
    <property type="match status" value="1"/>
</dbReference>
<feature type="domain" description="LysR substrate-binding" evidence="1">
    <location>
        <begin position="2"/>
        <end position="163"/>
    </location>
</feature>
<reference evidence="2 3" key="1">
    <citation type="submission" date="2019-07" db="EMBL/GenBank/DDBJ databases">
        <title>Whole genome shotgun sequence of Microvirga aerophila NBRC 106136.</title>
        <authorList>
            <person name="Hosoyama A."/>
            <person name="Uohara A."/>
            <person name="Ohji S."/>
            <person name="Ichikawa N."/>
        </authorList>
    </citation>
    <scope>NUCLEOTIDE SEQUENCE [LARGE SCALE GENOMIC DNA]</scope>
    <source>
        <strain evidence="2 3">NBRC 106136</strain>
    </source>
</reference>
<accession>A0A512BSG8</accession>
<dbReference type="InterPro" id="IPR005119">
    <property type="entry name" value="LysR_subst-bd"/>
</dbReference>
<comment type="caution">
    <text evidence="2">The sequence shown here is derived from an EMBL/GenBank/DDBJ whole genome shotgun (WGS) entry which is preliminary data.</text>
</comment>
<dbReference type="Proteomes" id="UP000321085">
    <property type="component" value="Unassembled WGS sequence"/>
</dbReference>
<protein>
    <recommendedName>
        <fullName evidence="1">LysR substrate-binding domain-containing protein</fullName>
    </recommendedName>
</protein>